<evidence type="ECO:0000313" key="2">
    <source>
        <dbReference type="Proteomes" id="UP001634393"/>
    </source>
</evidence>
<comment type="caution">
    <text evidence="1">The sequence shown here is derived from an EMBL/GenBank/DDBJ whole genome shotgun (WGS) entry which is preliminary data.</text>
</comment>
<dbReference type="SUPFAM" id="SSF50249">
    <property type="entry name" value="Nucleic acid-binding proteins"/>
    <property type="match status" value="2"/>
</dbReference>
<dbReference type="InterPro" id="IPR012340">
    <property type="entry name" value="NA-bd_OB-fold"/>
</dbReference>
<dbReference type="Proteomes" id="UP001634393">
    <property type="component" value="Unassembled WGS sequence"/>
</dbReference>
<evidence type="ECO:0000313" key="1">
    <source>
        <dbReference type="EMBL" id="KAL3831100.1"/>
    </source>
</evidence>
<sequence length="333" mass="38629">MNLQYIRDIKPSSRNWNVKVIVCDKTQTREQKVTVTTYGFDINTIGDKLELYKTYIISNASVTQQQSKYNIYNYPFQRILKYFTKVQFQRHDKIDPSILNYRFASLQGLGKNIDKRILTDVLAIVIDKRGQRHIEIYEEQMLKKEYIIMNEEGATVLLTLWNNIATSEGPLIDDSNEILPIIRATSLAISPFQGGSLGSTSSTIIALNPKIPEATNLRKRNLLHLMNGTFKLSMYQPTRNSHHTRQLKIVPIKKVITERHVLNRLNKGRMESRYTLKDIQFLGNTDYTNVFPFDNKLPTQGWMTRQGIIHEEQNQWGNEFVNIGTLNLPDTLY</sequence>
<protein>
    <submittedName>
        <fullName evidence="1">Uncharacterized protein</fullName>
    </submittedName>
</protein>
<name>A0ABD3T3G1_9LAMI</name>
<reference evidence="1 2" key="1">
    <citation type="submission" date="2024-12" db="EMBL/GenBank/DDBJ databases">
        <title>The unique morphological basis and parallel evolutionary history of personate flowers in Penstemon.</title>
        <authorList>
            <person name="Depatie T.H."/>
            <person name="Wessinger C.A."/>
        </authorList>
    </citation>
    <scope>NUCLEOTIDE SEQUENCE [LARGE SCALE GENOMIC DNA]</scope>
    <source>
        <strain evidence="1">WTNN_2</strain>
        <tissue evidence="1">Leaf</tissue>
    </source>
</reference>
<dbReference type="AlphaFoldDB" id="A0ABD3T3G1"/>
<organism evidence="1 2">
    <name type="scientific">Penstemon smallii</name>
    <dbReference type="NCBI Taxonomy" id="265156"/>
    <lineage>
        <taxon>Eukaryota</taxon>
        <taxon>Viridiplantae</taxon>
        <taxon>Streptophyta</taxon>
        <taxon>Embryophyta</taxon>
        <taxon>Tracheophyta</taxon>
        <taxon>Spermatophyta</taxon>
        <taxon>Magnoliopsida</taxon>
        <taxon>eudicotyledons</taxon>
        <taxon>Gunneridae</taxon>
        <taxon>Pentapetalae</taxon>
        <taxon>asterids</taxon>
        <taxon>lamiids</taxon>
        <taxon>Lamiales</taxon>
        <taxon>Plantaginaceae</taxon>
        <taxon>Cheloneae</taxon>
        <taxon>Penstemon</taxon>
    </lineage>
</organism>
<dbReference type="Gene3D" id="2.40.50.140">
    <property type="entry name" value="Nucleic acid-binding proteins"/>
    <property type="match status" value="2"/>
</dbReference>
<keyword evidence="2" id="KW-1185">Reference proteome</keyword>
<gene>
    <name evidence="1" type="ORF">ACJIZ3_019902</name>
</gene>
<accession>A0ABD3T3G1</accession>
<proteinExistence type="predicted"/>
<dbReference type="EMBL" id="JBJXBP010000005">
    <property type="protein sequence ID" value="KAL3831100.1"/>
    <property type="molecule type" value="Genomic_DNA"/>
</dbReference>
<dbReference type="PANTHER" id="PTHR47165">
    <property type="entry name" value="OS03G0429900 PROTEIN"/>
    <property type="match status" value="1"/>
</dbReference>
<dbReference type="PANTHER" id="PTHR47165:SF4">
    <property type="entry name" value="OS03G0429900 PROTEIN"/>
    <property type="match status" value="1"/>
</dbReference>